<proteinExistence type="inferred from homology"/>
<evidence type="ECO:0000259" key="4">
    <source>
        <dbReference type="SMART" id="SM00856"/>
    </source>
</evidence>
<gene>
    <name evidence="5" type="ORF">P3X46_026554</name>
</gene>
<evidence type="ECO:0000256" key="2">
    <source>
        <dbReference type="ARBA" id="ARBA00038471"/>
    </source>
</evidence>
<dbReference type="InterPro" id="IPR006501">
    <property type="entry name" value="Pectinesterase_inhib_dom"/>
</dbReference>
<dbReference type="Proteomes" id="UP001174677">
    <property type="component" value="Chromosome 15"/>
</dbReference>
<feature type="chain" id="PRO_5047522870" description="Pectinesterase inhibitor domain-containing protein" evidence="3">
    <location>
        <begin position="30"/>
        <end position="210"/>
    </location>
</feature>
<dbReference type="Pfam" id="PF04043">
    <property type="entry name" value="PMEI"/>
    <property type="match status" value="1"/>
</dbReference>
<organism evidence="5 6">
    <name type="scientific">Hevea brasiliensis</name>
    <name type="common">Para rubber tree</name>
    <name type="synonym">Siphonia brasiliensis</name>
    <dbReference type="NCBI Taxonomy" id="3981"/>
    <lineage>
        <taxon>Eukaryota</taxon>
        <taxon>Viridiplantae</taxon>
        <taxon>Streptophyta</taxon>
        <taxon>Embryophyta</taxon>
        <taxon>Tracheophyta</taxon>
        <taxon>Spermatophyta</taxon>
        <taxon>Magnoliopsida</taxon>
        <taxon>eudicotyledons</taxon>
        <taxon>Gunneridae</taxon>
        <taxon>Pentapetalae</taxon>
        <taxon>rosids</taxon>
        <taxon>fabids</taxon>
        <taxon>Malpighiales</taxon>
        <taxon>Euphorbiaceae</taxon>
        <taxon>Crotonoideae</taxon>
        <taxon>Micrandreae</taxon>
        <taxon>Hevea</taxon>
    </lineage>
</organism>
<feature type="signal peptide" evidence="3">
    <location>
        <begin position="1"/>
        <end position="29"/>
    </location>
</feature>
<keyword evidence="6" id="KW-1185">Reference proteome</keyword>
<feature type="domain" description="Pectinesterase inhibitor" evidence="4">
    <location>
        <begin position="38"/>
        <end position="200"/>
    </location>
</feature>
<comment type="similarity">
    <text evidence="2">Belongs to the PMEI family.</text>
</comment>
<dbReference type="InterPro" id="IPR035513">
    <property type="entry name" value="Invertase/methylesterase_inhib"/>
</dbReference>
<dbReference type="InterPro" id="IPR051955">
    <property type="entry name" value="PME_Inhibitor"/>
</dbReference>
<evidence type="ECO:0000256" key="3">
    <source>
        <dbReference type="SAM" id="SignalP"/>
    </source>
</evidence>
<keyword evidence="1 3" id="KW-0732">Signal</keyword>
<evidence type="ECO:0000313" key="5">
    <source>
        <dbReference type="EMBL" id="KAJ9153068.1"/>
    </source>
</evidence>
<dbReference type="CDD" id="cd15798">
    <property type="entry name" value="PMEI-like_3"/>
    <property type="match status" value="1"/>
</dbReference>
<evidence type="ECO:0000256" key="1">
    <source>
        <dbReference type="ARBA" id="ARBA00022729"/>
    </source>
</evidence>
<sequence length="210" mass="22865">MKTHTQRPLLLSLLFATLLLHLQQIATVASPSPASESNSTDYIRTSCSATLYPEICFTSLSRYATAIQQNPARLARVAIGVTLSRARRMTTYVSNLSRQSDYGSDHRAAAALHDCFSNFGDAVDEIRGSLKQMRQLGAAGSSAEALRFQMSNVQTWMSAALTDEETCTDGFEDVPEGPVKSEVCYRAAKVKKFTSNALALVNSYAEKGIP</sequence>
<dbReference type="SMART" id="SM00856">
    <property type="entry name" value="PMEI"/>
    <property type="match status" value="1"/>
</dbReference>
<dbReference type="Gene3D" id="1.20.140.40">
    <property type="entry name" value="Invertase/pectin methylesterase inhibitor family protein"/>
    <property type="match status" value="1"/>
</dbReference>
<dbReference type="SUPFAM" id="SSF101148">
    <property type="entry name" value="Plant invertase/pectin methylesterase inhibitor"/>
    <property type="match status" value="1"/>
</dbReference>
<dbReference type="PANTHER" id="PTHR31080:SF64">
    <property type="entry name" value="PLANT INVERTASE_PECTIN METHYLESTERASE INHIBITOR SUPERFAMILY PROTEIN"/>
    <property type="match status" value="1"/>
</dbReference>
<accession>A0ABQ9KX17</accession>
<dbReference type="NCBIfam" id="TIGR01614">
    <property type="entry name" value="PME_inhib"/>
    <property type="match status" value="1"/>
</dbReference>
<comment type="caution">
    <text evidence="5">The sequence shown here is derived from an EMBL/GenBank/DDBJ whole genome shotgun (WGS) entry which is preliminary data.</text>
</comment>
<dbReference type="EMBL" id="JARPOI010000015">
    <property type="protein sequence ID" value="KAJ9153068.1"/>
    <property type="molecule type" value="Genomic_DNA"/>
</dbReference>
<dbReference type="PANTHER" id="PTHR31080">
    <property type="entry name" value="PECTINESTERASE INHIBITOR-LIKE"/>
    <property type="match status" value="1"/>
</dbReference>
<protein>
    <recommendedName>
        <fullName evidence="4">Pectinesterase inhibitor domain-containing protein</fullName>
    </recommendedName>
</protein>
<name>A0ABQ9KX17_HEVBR</name>
<reference evidence="5 6" key="1">
    <citation type="journal article" date="2023" name="Plant Biotechnol. J.">
        <title>Chromosome-level wild Hevea brasiliensis genome provides new tools for genomic-assisted breeding and valuable loci to elevate rubber yield.</title>
        <authorList>
            <person name="Cheng H."/>
            <person name="Song X."/>
            <person name="Hu Y."/>
            <person name="Wu T."/>
            <person name="Yang Q."/>
            <person name="An Z."/>
            <person name="Feng S."/>
            <person name="Deng Z."/>
            <person name="Wu W."/>
            <person name="Zeng X."/>
            <person name="Tu M."/>
            <person name="Wang X."/>
            <person name="Huang H."/>
        </authorList>
    </citation>
    <scope>NUCLEOTIDE SEQUENCE [LARGE SCALE GENOMIC DNA]</scope>
    <source>
        <strain evidence="5">MT/VB/25A 57/8</strain>
    </source>
</reference>
<evidence type="ECO:0000313" key="6">
    <source>
        <dbReference type="Proteomes" id="UP001174677"/>
    </source>
</evidence>